<reference evidence="4" key="1">
    <citation type="submission" date="2016-06" db="EMBL/GenBank/DDBJ databases">
        <title>Parallel loss of symbiosis genes in relatives of nitrogen-fixing non-legume Parasponia.</title>
        <authorList>
            <person name="Van Velzen R."/>
            <person name="Holmer R."/>
            <person name="Bu F."/>
            <person name="Rutten L."/>
            <person name="Van Zeijl A."/>
            <person name="Liu W."/>
            <person name="Santuari L."/>
            <person name="Cao Q."/>
            <person name="Sharma T."/>
            <person name="Shen D."/>
            <person name="Roswanjaya Y."/>
            <person name="Wardhani T."/>
            <person name="Kalhor M.S."/>
            <person name="Jansen J."/>
            <person name="Van den Hoogen J."/>
            <person name="Gungor B."/>
            <person name="Hartog M."/>
            <person name="Hontelez J."/>
            <person name="Verver J."/>
            <person name="Yang W.-C."/>
            <person name="Schijlen E."/>
            <person name="Repin R."/>
            <person name="Schilthuizen M."/>
            <person name="Schranz E."/>
            <person name="Heidstra R."/>
            <person name="Miyata K."/>
            <person name="Fedorova E."/>
            <person name="Kohlen W."/>
            <person name="Bisseling T."/>
            <person name="Smit S."/>
            <person name="Geurts R."/>
        </authorList>
    </citation>
    <scope>NUCLEOTIDE SEQUENCE [LARGE SCALE GENOMIC DNA]</scope>
    <source>
        <strain evidence="4">cv. RG33-2</strain>
    </source>
</reference>
<evidence type="ECO:0000256" key="1">
    <source>
        <dbReference type="SAM" id="MobiDB-lite"/>
    </source>
</evidence>
<evidence type="ECO:0000259" key="2">
    <source>
        <dbReference type="Pfam" id="PF00112"/>
    </source>
</evidence>
<accession>A0A2P5B7R2</accession>
<evidence type="ECO:0000313" key="4">
    <source>
        <dbReference type="Proteomes" id="UP000237000"/>
    </source>
</evidence>
<dbReference type="Proteomes" id="UP000237000">
    <property type="component" value="Unassembled WGS sequence"/>
</dbReference>
<proteinExistence type="predicted"/>
<dbReference type="GO" id="GO:0006508">
    <property type="term" value="P:proteolysis"/>
    <property type="evidence" value="ECO:0007669"/>
    <property type="project" value="InterPro"/>
</dbReference>
<keyword evidence="4" id="KW-1185">Reference proteome</keyword>
<dbReference type="InterPro" id="IPR038765">
    <property type="entry name" value="Papain-like_cys_pep_sf"/>
</dbReference>
<protein>
    <submittedName>
        <fullName evidence="3">Peptidase C1A, papain C-terminal</fullName>
    </submittedName>
</protein>
<dbReference type="InParanoid" id="A0A2P5B7R2"/>
<dbReference type="SUPFAM" id="SSF54001">
    <property type="entry name" value="Cysteine proteinases"/>
    <property type="match status" value="1"/>
</dbReference>
<name>A0A2P5B7R2_TREOI</name>
<feature type="region of interest" description="Disordered" evidence="1">
    <location>
        <begin position="92"/>
        <end position="118"/>
    </location>
</feature>
<dbReference type="Pfam" id="PF00112">
    <property type="entry name" value="Peptidase_C1"/>
    <property type="match status" value="1"/>
</dbReference>
<dbReference type="GO" id="GO:0008234">
    <property type="term" value="F:cysteine-type peptidase activity"/>
    <property type="evidence" value="ECO:0007669"/>
    <property type="project" value="InterPro"/>
</dbReference>
<dbReference type="EMBL" id="JXTC01000585">
    <property type="protein sequence ID" value="PON44830.1"/>
    <property type="molecule type" value="Genomic_DNA"/>
</dbReference>
<organism evidence="3 4">
    <name type="scientific">Trema orientale</name>
    <name type="common">Charcoal tree</name>
    <name type="synonym">Celtis orientalis</name>
    <dbReference type="NCBI Taxonomy" id="63057"/>
    <lineage>
        <taxon>Eukaryota</taxon>
        <taxon>Viridiplantae</taxon>
        <taxon>Streptophyta</taxon>
        <taxon>Embryophyta</taxon>
        <taxon>Tracheophyta</taxon>
        <taxon>Spermatophyta</taxon>
        <taxon>Magnoliopsida</taxon>
        <taxon>eudicotyledons</taxon>
        <taxon>Gunneridae</taxon>
        <taxon>Pentapetalae</taxon>
        <taxon>rosids</taxon>
        <taxon>fabids</taxon>
        <taxon>Rosales</taxon>
        <taxon>Cannabaceae</taxon>
        <taxon>Trema</taxon>
    </lineage>
</organism>
<dbReference type="OrthoDB" id="10253408at2759"/>
<dbReference type="AlphaFoldDB" id="A0A2P5B7R2"/>
<feature type="non-terminal residue" evidence="3">
    <location>
        <position position="182"/>
    </location>
</feature>
<comment type="caution">
    <text evidence="3">The sequence shown here is derived from an EMBL/GenBank/DDBJ whole genome shotgun (WGS) entry which is preliminary data.</text>
</comment>
<feature type="domain" description="Peptidase C1A papain C-terminal" evidence="2">
    <location>
        <begin position="27"/>
        <end position="90"/>
    </location>
</feature>
<dbReference type="Gene3D" id="3.90.70.10">
    <property type="entry name" value="Cysteine proteinases"/>
    <property type="match status" value="1"/>
</dbReference>
<gene>
    <name evidence="3" type="ORF">TorRG33x02_330040</name>
</gene>
<evidence type="ECO:0000313" key="3">
    <source>
        <dbReference type="EMBL" id="PON44830.1"/>
    </source>
</evidence>
<sequence length="182" mass="19786">MEGSSNQNDGLNSAYSNKAGEGEIVYLDYRERGILSPVTDQGHTSISLAMAVISCVESIMRQYHRVNVKLSVQELVNCCTYDGTEGICSGNDSSSDCDGDGDGGEREGEGGEDEDGEDGNGCGFPWHCLLYISKNGVCLEEDCPFTGVVPKVFAAPCIPEGDRLFPLEYKPPPYRFEENSFR</sequence>
<dbReference type="InterPro" id="IPR000668">
    <property type="entry name" value="Peptidase_C1A_C"/>
</dbReference>